<comment type="caution">
    <text evidence="2">The sequence shown here is derived from an EMBL/GenBank/DDBJ whole genome shotgun (WGS) entry which is preliminary data.</text>
</comment>
<evidence type="ECO:0000313" key="2">
    <source>
        <dbReference type="EMBL" id="MBB5372844.1"/>
    </source>
</evidence>
<sequence>MTDYTKTLSKGQLAYEQQRAAKAGLSLEDWMKSKAKKAEEEAKQAAPKPPKKKGFFARLLDKAHEPLS</sequence>
<name>A0A840VB74_9PROT</name>
<dbReference type="Proteomes" id="UP000553706">
    <property type="component" value="Unassembled WGS sequence"/>
</dbReference>
<evidence type="ECO:0000256" key="1">
    <source>
        <dbReference type="SAM" id="MobiDB-lite"/>
    </source>
</evidence>
<dbReference type="EMBL" id="JACHFJ010000003">
    <property type="protein sequence ID" value="MBB5372844.1"/>
    <property type="molecule type" value="Genomic_DNA"/>
</dbReference>
<reference evidence="2 3" key="1">
    <citation type="submission" date="2020-08" db="EMBL/GenBank/DDBJ databases">
        <title>Genomic Encyclopedia of Type Strains, Phase IV (KMG-IV): sequencing the most valuable type-strain genomes for metagenomic binning, comparative biology and taxonomic classification.</title>
        <authorList>
            <person name="Goeker M."/>
        </authorList>
    </citation>
    <scope>NUCLEOTIDE SEQUENCE [LARGE SCALE GENOMIC DNA]</scope>
    <source>
        <strain evidence="2 3">DSM 27026</strain>
    </source>
</reference>
<protein>
    <submittedName>
        <fullName evidence="2">Tfp pilus assembly protein PilV</fullName>
    </submittedName>
</protein>
<dbReference type="AlphaFoldDB" id="A0A840VB74"/>
<dbReference type="RefSeq" id="WP_183265865.1">
    <property type="nucleotide sequence ID" value="NZ_JACHFJ010000003.1"/>
</dbReference>
<keyword evidence="3" id="KW-1185">Reference proteome</keyword>
<gene>
    <name evidence="2" type="ORF">HNP71_001095</name>
</gene>
<organism evidence="2 3">
    <name type="scientific">Acidocella aromatica</name>
    <dbReference type="NCBI Taxonomy" id="1303579"/>
    <lineage>
        <taxon>Bacteria</taxon>
        <taxon>Pseudomonadati</taxon>
        <taxon>Pseudomonadota</taxon>
        <taxon>Alphaproteobacteria</taxon>
        <taxon>Acetobacterales</taxon>
        <taxon>Acidocellaceae</taxon>
        <taxon>Acidocella</taxon>
    </lineage>
</organism>
<feature type="region of interest" description="Disordered" evidence="1">
    <location>
        <begin position="36"/>
        <end position="55"/>
    </location>
</feature>
<proteinExistence type="predicted"/>
<evidence type="ECO:0000313" key="3">
    <source>
        <dbReference type="Proteomes" id="UP000553706"/>
    </source>
</evidence>
<accession>A0A840VB74</accession>